<name>A0A6N7XF55_9FIRM</name>
<sequence length="346" mass="38466">MNSLIEVQKKIVPQVIEQMNKRYSILRQISIRQPIGRRALAVVLDMSERITRAEVDFLKEQDLINISTFGMTITDAGRKLLDDLEYVMNDIMGITDLEKELKNRLGLKFVAISESVGDSQEGTLKTVSKKAARYLAENIRSGDIIAIAGGTTMREVALNVELEVNSNNNDVVVLPTRGSVGSDIDLQANSIAGLLAKNIGSRVEYLYVPDDIDVITRESLMSISELKRTVNDLKNANKIFFSVGRADVMSERRGMSEEDRKKLIDSGAVGEAFGHYFDKEGNIVLKINTIGIDIEMYKNCENPVVVFGGNDKVDSFLALYKINKNISLITDEDSAKEILNKVKVVL</sequence>
<evidence type="ECO:0000259" key="6">
    <source>
        <dbReference type="Pfam" id="PF21715"/>
    </source>
</evidence>
<gene>
    <name evidence="7" type="ORF">FYJ71_04495</name>
</gene>
<proteinExistence type="inferred from homology"/>
<keyword evidence="4" id="KW-0804">Transcription</keyword>
<keyword evidence="3" id="KW-0238">DNA-binding</keyword>
<dbReference type="Pfam" id="PF04198">
    <property type="entry name" value="Sugar-bind"/>
    <property type="match status" value="1"/>
</dbReference>
<dbReference type="Gene3D" id="1.10.10.10">
    <property type="entry name" value="Winged helix-like DNA-binding domain superfamily/Winged helix DNA-binding domain"/>
    <property type="match status" value="1"/>
</dbReference>
<dbReference type="InterPro" id="IPR036388">
    <property type="entry name" value="WH-like_DNA-bd_sf"/>
</dbReference>
<dbReference type="EMBL" id="VUNE01000002">
    <property type="protein sequence ID" value="MST62233.1"/>
    <property type="molecule type" value="Genomic_DNA"/>
</dbReference>
<keyword evidence="2" id="KW-0805">Transcription regulation</keyword>
<dbReference type="SUPFAM" id="SSF100950">
    <property type="entry name" value="NagB/RpiA/CoA transferase-like"/>
    <property type="match status" value="1"/>
</dbReference>
<evidence type="ECO:0000256" key="2">
    <source>
        <dbReference type="ARBA" id="ARBA00023015"/>
    </source>
</evidence>
<dbReference type="InterPro" id="IPR048715">
    <property type="entry name" value="CggR_N"/>
</dbReference>
<evidence type="ECO:0000259" key="5">
    <source>
        <dbReference type="Pfam" id="PF04198"/>
    </source>
</evidence>
<evidence type="ECO:0000313" key="7">
    <source>
        <dbReference type="EMBL" id="MST62233.1"/>
    </source>
</evidence>
<dbReference type="AlphaFoldDB" id="A0A6N7XF55"/>
<protein>
    <submittedName>
        <fullName evidence="7">Transcriptional regulator</fullName>
    </submittedName>
</protein>
<dbReference type="InterPro" id="IPR007324">
    <property type="entry name" value="Sugar-bd_dom_put"/>
</dbReference>
<evidence type="ECO:0000313" key="8">
    <source>
        <dbReference type="Proteomes" id="UP000440713"/>
    </source>
</evidence>
<feature type="domain" description="Sugar-binding" evidence="5">
    <location>
        <begin position="91"/>
        <end position="340"/>
    </location>
</feature>
<comment type="similarity">
    <text evidence="1">Belongs to the SorC transcriptional regulatory family.</text>
</comment>
<evidence type="ECO:0000256" key="4">
    <source>
        <dbReference type="ARBA" id="ARBA00023163"/>
    </source>
</evidence>
<dbReference type="InterPro" id="IPR037171">
    <property type="entry name" value="NagB/RpiA_transferase-like"/>
</dbReference>
<reference evidence="7 8" key="1">
    <citation type="submission" date="2019-08" db="EMBL/GenBank/DDBJ databases">
        <title>In-depth cultivation of the pig gut microbiome towards novel bacterial diversity and tailored functional studies.</title>
        <authorList>
            <person name="Wylensek D."/>
            <person name="Hitch T.C.A."/>
            <person name="Clavel T."/>
        </authorList>
    </citation>
    <scope>NUCLEOTIDE SEQUENCE [LARGE SCALE GENOMIC DNA]</scope>
    <source>
        <strain evidence="7 8">WCA-SAB-591-4A-A</strain>
    </source>
</reference>
<feature type="domain" description="CggR N-terminal DNA binding" evidence="6">
    <location>
        <begin position="19"/>
        <end position="88"/>
    </location>
</feature>
<accession>A0A6N7XF55</accession>
<dbReference type="InterPro" id="IPR036390">
    <property type="entry name" value="WH_DNA-bd_sf"/>
</dbReference>
<dbReference type="Pfam" id="PF21715">
    <property type="entry name" value="CggR_N"/>
    <property type="match status" value="1"/>
</dbReference>
<dbReference type="SUPFAM" id="SSF46785">
    <property type="entry name" value="Winged helix' DNA-binding domain"/>
    <property type="match status" value="1"/>
</dbReference>
<dbReference type="Proteomes" id="UP000440713">
    <property type="component" value="Unassembled WGS sequence"/>
</dbReference>
<dbReference type="PANTHER" id="PTHR34294">
    <property type="entry name" value="TRANSCRIPTIONAL REGULATOR-RELATED"/>
    <property type="match status" value="1"/>
</dbReference>
<dbReference type="GO" id="GO:0003677">
    <property type="term" value="F:DNA binding"/>
    <property type="evidence" value="ECO:0007669"/>
    <property type="project" value="UniProtKB-KW"/>
</dbReference>
<dbReference type="GO" id="GO:0030246">
    <property type="term" value="F:carbohydrate binding"/>
    <property type="evidence" value="ECO:0007669"/>
    <property type="project" value="InterPro"/>
</dbReference>
<dbReference type="RefSeq" id="WP_154537632.1">
    <property type="nucleotide sequence ID" value="NZ_VUNE01000002.1"/>
</dbReference>
<comment type="caution">
    <text evidence="7">The sequence shown here is derived from an EMBL/GenBank/DDBJ whole genome shotgun (WGS) entry which is preliminary data.</text>
</comment>
<dbReference type="PANTHER" id="PTHR34294:SF5">
    <property type="entry name" value="CENTRAL GLYCOLYTIC GENES REGULATOR"/>
    <property type="match status" value="1"/>
</dbReference>
<dbReference type="Gene3D" id="3.40.50.1360">
    <property type="match status" value="1"/>
</dbReference>
<evidence type="ECO:0000256" key="1">
    <source>
        <dbReference type="ARBA" id="ARBA00010466"/>
    </source>
</evidence>
<evidence type="ECO:0000256" key="3">
    <source>
        <dbReference type="ARBA" id="ARBA00023125"/>
    </source>
</evidence>
<organism evidence="7 8">
    <name type="scientific">Peptostreptococcus porci</name>
    <dbReference type="NCBI Taxonomy" id="2652282"/>
    <lineage>
        <taxon>Bacteria</taxon>
        <taxon>Bacillati</taxon>
        <taxon>Bacillota</taxon>
        <taxon>Clostridia</taxon>
        <taxon>Peptostreptococcales</taxon>
        <taxon>Peptostreptococcaceae</taxon>
        <taxon>Peptostreptococcus</taxon>
    </lineage>
</organism>
<dbReference type="InterPro" id="IPR051054">
    <property type="entry name" value="SorC_transcr_regulators"/>
</dbReference>
<keyword evidence="8" id="KW-1185">Reference proteome</keyword>